<gene>
    <name evidence="2" type="ORF">C0W53_15370</name>
</gene>
<protein>
    <submittedName>
        <fullName evidence="2">Integrating conjugative element protein</fullName>
    </submittedName>
</protein>
<dbReference type="RefSeq" id="WP_045043189.1">
    <property type="nucleotide sequence ID" value="NZ_JAUZMV010000007.1"/>
</dbReference>
<accession>A0AAX0YSQ0</accession>
<organism evidence="2 3">
    <name type="scientific">Photobacterium kishitanii</name>
    <dbReference type="NCBI Taxonomy" id="318456"/>
    <lineage>
        <taxon>Bacteria</taxon>
        <taxon>Pseudomonadati</taxon>
        <taxon>Pseudomonadota</taxon>
        <taxon>Gammaproteobacteria</taxon>
        <taxon>Vibrionales</taxon>
        <taxon>Vibrionaceae</taxon>
        <taxon>Photobacterium</taxon>
    </lineage>
</organism>
<comment type="caution">
    <text evidence="2">The sequence shown here is derived from an EMBL/GenBank/DDBJ whole genome shotgun (WGS) entry which is preliminary data.</text>
</comment>
<feature type="chain" id="PRO_5043421164" evidence="1">
    <location>
        <begin position="24"/>
        <end position="193"/>
    </location>
</feature>
<proteinExistence type="predicted"/>
<evidence type="ECO:0000313" key="3">
    <source>
        <dbReference type="Proteomes" id="UP000240728"/>
    </source>
</evidence>
<dbReference type="Proteomes" id="UP000240728">
    <property type="component" value="Unassembled WGS sequence"/>
</dbReference>
<dbReference type="AlphaFoldDB" id="A0AAX0YSQ0"/>
<keyword evidence="3" id="KW-1185">Reference proteome</keyword>
<feature type="signal peptide" evidence="1">
    <location>
        <begin position="1"/>
        <end position="23"/>
    </location>
</feature>
<dbReference type="NCBIfam" id="TIGR03765">
    <property type="entry name" value="ICE_PFL_4695"/>
    <property type="match status" value="1"/>
</dbReference>
<dbReference type="EMBL" id="PYOZ01000010">
    <property type="protein sequence ID" value="PSX44010.1"/>
    <property type="molecule type" value="Genomic_DNA"/>
</dbReference>
<sequence length="193" mass="21701">MQTIPIKLLFVVLIIIGSTCANAAVTILPMTVIYDGGKTVPISTLLADDIDERFQLNKAIDERTLIEETDAAASNVTYSATNVINNQFPIKSELKVTRLPSNHIDAKNNMMNKSIYIFGDDRFSIEWVMRNKEELLRLGAVGLITNIESFERYQAIQRLVFPLKIKFQGASAVIQQFKVPAYPILINSQGFYQ</sequence>
<dbReference type="Pfam" id="PF11072">
    <property type="entry name" value="DUF2859"/>
    <property type="match status" value="1"/>
</dbReference>
<evidence type="ECO:0000313" key="2">
    <source>
        <dbReference type="EMBL" id="PSX44010.1"/>
    </source>
</evidence>
<reference evidence="2 3" key="1">
    <citation type="submission" date="2018-01" db="EMBL/GenBank/DDBJ databases">
        <title>Whole genome sequencing of Histamine producing bacteria.</title>
        <authorList>
            <person name="Butler K."/>
        </authorList>
    </citation>
    <scope>NUCLEOTIDE SEQUENCE [LARGE SCALE GENOMIC DNA]</scope>
    <source>
        <strain evidence="2 3">A1-4</strain>
    </source>
</reference>
<keyword evidence="1" id="KW-0732">Signal</keyword>
<name>A0AAX0YSQ0_9GAMM</name>
<evidence type="ECO:0000256" key="1">
    <source>
        <dbReference type="SAM" id="SignalP"/>
    </source>
</evidence>
<dbReference type="InterPro" id="IPR021300">
    <property type="entry name" value="Integr_conj_element_PFL4695"/>
</dbReference>